<proteinExistence type="predicted"/>
<dbReference type="KEGG" id="mcad:Pan265_09550"/>
<keyword evidence="2" id="KW-1185">Reference proteome</keyword>
<sequence length="158" mass="17893">MTNRTGWLIGICITLILAWLLFGVSWGGDSVQLVIKHTSPRPKAAADILFGLNQTCQVSMIEVHRLEKNDDGEWFQPLFGLEADPIWRSIPRGADYRDIQAFMYGQRARGMRHDVRPKPLEPDGRYQITIESRQGTIVQQFAATPQKKDEAEPSQASQ</sequence>
<dbReference type="Proteomes" id="UP000320386">
    <property type="component" value="Chromosome"/>
</dbReference>
<gene>
    <name evidence="1" type="ORF">Pan265_09550</name>
</gene>
<dbReference type="RefSeq" id="WP_236254691.1">
    <property type="nucleotide sequence ID" value="NZ_CP036280.1"/>
</dbReference>
<reference evidence="1 2" key="1">
    <citation type="submission" date="2019-02" db="EMBL/GenBank/DDBJ databases">
        <title>Deep-cultivation of Planctomycetes and their phenomic and genomic characterization uncovers novel biology.</title>
        <authorList>
            <person name="Wiegand S."/>
            <person name="Jogler M."/>
            <person name="Boedeker C."/>
            <person name="Pinto D."/>
            <person name="Vollmers J."/>
            <person name="Rivas-Marin E."/>
            <person name="Kohn T."/>
            <person name="Peeters S.H."/>
            <person name="Heuer A."/>
            <person name="Rast P."/>
            <person name="Oberbeckmann S."/>
            <person name="Bunk B."/>
            <person name="Jeske O."/>
            <person name="Meyerdierks A."/>
            <person name="Storesund J.E."/>
            <person name="Kallscheuer N."/>
            <person name="Luecker S."/>
            <person name="Lage O.M."/>
            <person name="Pohl T."/>
            <person name="Merkel B.J."/>
            <person name="Hornburger P."/>
            <person name="Mueller R.-W."/>
            <person name="Bruemmer F."/>
            <person name="Labrenz M."/>
            <person name="Spormann A.M."/>
            <person name="Op den Camp H."/>
            <person name="Overmann J."/>
            <person name="Amann R."/>
            <person name="Jetten M.S.M."/>
            <person name="Mascher T."/>
            <person name="Medema M.H."/>
            <person name="Devos D.P."/>
            <person name="Kaster A.-K."/>
            <person name="Ovreas L."/>
            <person name="Rohde M."/>
            <person name="Galperin M.Y."/>
            <person name="Jogler C."/>
        </authorList>
    </citation>
    <scope>NUCLEOTIDE SEQUENCE [LARGE SCALE GENOMIC DNA]</scope>
    <source>
        <strain evidence="1 2">Pan265</strain>
    </source>
</reference>
<dbReference type="EMBL" id="CP036280">
    <property type="protein sequence ID" value="QDU71107.1"/>
    <property type="molecule type" value="Genomic_DNA"/>
</dbReference>
<name>A0A518BVW8_9BACT</name>
<evidence type="ECO:0000313" key="2">
    <source>
        <dbReference type="Proteomes" id="UP000320386"/>
    </source>
</evidence>
<organism evidence="1 2">
    <name type="scientific">Mucisphaera calidilacus</name>
    <dbReference type="NCBI Taxonomy" id="2527982"/>
    <lineage>
        <taxon>Bacteria</taxon>
        <taxon>Pseudomonadati</taxon>
        <taxon>Planctomycetota</taxon>
        <taxon>Phycisphaerae</taxon>
        <taxon>Phycisphaerales</taxon>
        <taxon>Phycisphaeraceae</taxon>
        <taxon>Mucisphaera</taxon>
    </lineage>
</organism>
<protein>
    <submittedName>
        <fullName evidence="1">Uncharacterized protein</fullName>
    </submittedName>
</protein>
<dbReference type="AlphaFoldDB" id="A0A518BVW8"/>
<accession>A0A518BVW8</accession>
<evidence type="ECO:0000313" key="1">
    <source>
        <dbReference type="EMBL" id="QDU71107.1"/>
    </source>
</evidence>